<dbReference type="EMBL" id="AFAR01000171">
    <property type="protein sequence ID" value="EGF26814.1"/>
    <property type="molecule type" value="Genomic_DNA"/>
</dbReference>
<comment type="caution">
    <text evidence="4">The sequence shown here is derived from an EMBL/GenBank/DDBJ whole genome shotgun (WGS) entry which is preliminary data.</text>
</comment>
<dbReference type="FunFam" id="3.40.960.10:FF:000002">
    <property type="entry name" value="DNA helicase related protein"/>
    <property type="match status" value="1"/>
</dbReference>
<dbReference type="InterPro" id="IPR041679">
    <property type="entry name" value="DNA2/NAM7-like_C"/>
</dbReference>
<feature type="domain" description="Restriction endonuclease type II-like" evidence="3">
    <location>
        <begin position="1854"/>
        <end position="1951"/>
    </location>
</feature>
<dbReference type="Pfam" id="PF13087">
    <property type="entry name" value="AAA_12"/>
    <property type="match status" value="1"/>
</dbReference>
<keyword evidence="4" id="KW-0547">Nucleotide-binding</keyword>
<name>F2AU23_RHOBT</name>
<dbReference type="Proteomes" id="UP000006222">
    <property type="component" value="Unassembled WGS sequence"/>
</dbReference>
<organism evidence="4 5">
    <name type="scientific">Rhodopirellula baltica WH47</name>
    <dbReference type="NCBI Taxonomy" id="991778"/>
    <lineage>
        <taxon>Bacteria</taxon>
        <taxon>Pseudomonadati</taxon>
        <taxon>Planctomycetota</taxon>
        <taxon>Planctomycetia</taxon>
        <taxon>Pirellulales</taxon>
        <taxon>Pirellulaceae</taxon>
        <taxon>Rhodopirellula</taxon>
    </lineage>
</organism>
<dbReference type="PANTHER" id="PTHR10887">
    <property type="entry name" value="DNA2/NAM7 HELICASE FAMILY"/>
    <property type="match status" value="1"/>
</dbReference>
<dbReference type="Gene3D" id="3.40.50.300">
    <property type="entry name" value="P-loop containing nucleotide triphosphate hydrolases"/>
    <property type="match status" value="3"/>
</dbReference>
<dbReference type="InterPro" id="IPR027417">
    <property type="entry name" value="P-loop_NTPase"/>
</dbReference>
<sequence length="1955" mass="221337">MSTVNLHDELERFRERLLDLSLRNPLLNYRKSKRRTLQVVNELPDVMYRRLVDEGKAFIFDFVPDPPKGRRKEKSVTDEVAQEEPNTLFASSDELTKEGTVSDEAVEPKKYPILLPDAPGERLGKHKSLFDDKLQTNLTQDKLNALLRYMQREARTAIQETGINYLFLAIGFLAWKESDSSDKERLAPLLLLPVRIEKITRSGGEPRFKIEWDENEIEFNLSLQKKLLRDFDLTLPEMPAETKPEDYFSELGKAIRSKPNWSIRREALLGFFSFHKLSMYEDINPTKWDLESDVESPSIVEQLICGGGGDDDGEEGFDQATLYAPDYDVDNHSTAADLVLALDADSSQQSALVDIRRGKNLVIEGPPGTGKSQTITNAIADAIGSGKTVLFVAEKLAALQVVHDRMAALGLNDFCLELHSDAASPRQVFESLQRRLMSEYSSPSELEETRRSLSGLRAKLNRYVYEMATPTGPREDPLYKLLWQIVALRGDGATVHRSAVRRMPNNQNEMQSILAELDSFARVLQETDRPKEWIWWGFFPEAYAYRQSDEIRNLLSVIERESTSVADSATELATQLGMSRDVAFRELGLLQVDQIRRWSESLPRDGSQWTQFLVDDSIADVCRSLLAKLRCKEASCNDLKREFGIAFEEFQGNASAIGSLLERNMLSEEHSLDDAKRHCGWMKALRQVLERMRPSMLLLNSVGITPRNLLEDLDRCIKLIKLIRHPLVSDPASITEPMFGDAGKANLQSAYKEFTELTSAKQKATERLDSIVSGTACDVPNSLGRIDELGTAVSAYRSIADNGDTLLEIEQLGRWTSDALRATEQLIVVSGAMNLPRCPAPTCFESFNRCADLVLLARERTVADPTKITRAMFQRDGRRAFEQAVGVSSGLADRRQLLEKSFHMPSVPAPEKVKQIAKTLRRHRRSWLKILNRDYRTARADLDEFAAVGVKQKLDDWIRVLEDLDVLADEEATFESQEELQTLLGDAFQGVRTDWDELKEQFEWAVRAEQKGLDYESAQELLSQRSQFLANVSDSELTQIRSHFVSAWDQMGSFSQRVADGSPNQIDYRQLRNSLSHWDQVSRDLSSLATALNLPTHWTVAHVVQFIEVLQEQLAVESRTRAFGESELHRSNLGATFAGLETDWEQLQMVLRWVKTARQAEAEHDFVRRLFDKRQDVLGELDLNDLVASAKQITEMFGAESISEPAARQLWPMDFRTLVQNLDTSVEAFETGIAQAVAAGNVAETPVSDLRKQFILSRQVSESQEGIEKHENWSSIHENGLYQQTLSNPEEVEATLDWISSGQVLLERIPVETLTCLLRDADTPAIAGLCNRADQHRESMRCMKEAREQLVDMGRAEDSWLPVDVDSVLARQTTAFASSLIDDLARLPAWANFCRSLESCVRLDLDDFCRLAIDGVILPADLSCSYELSVLELAAESVFEQSPSLRSVSGATLDGLREEFQRFDRELRDLGKEEIASRAADRLVPAGNSRGRVGELTELALIRHESQKQRRHCRIRDLMKRAGTAVQALKPCLMMSPLSVSRFIPEKLVEFDMVIMDEASQIKPEDALGTMLRAKQMVVVGDPKQLPPTSFFDRAGEDMEDDESTQLDNTESVLEAAMKVYQPFRRLRWHYRSKHESLIRFSNCRFYDDDLVVFPSPSGDTESFGIRHVFVENATCKAGQNQQEAAAVVEQIVNHAMTRPSESLGVGTFNKKQSDLVSELLERRCKDDSAAAIAIERLRQMEEELFVKNLENLQGDERDVIFVCYTYGKDPASDRLMQRFGPINSEQGWRRLNVLITRSRHRMVVFSSFHPSDIQGGPEKSRGVNAYKDFLNYAMTGSIEDGGTITGKEPDSPFEIAVCRKIEQLGLEAVPQVGVAGFFVDIGVRRRDGDRSFLLGIECDGATYHSARSARDRDRLREEIIRSRGWEIHRIWSTDWFLNQKAEEDKLEQAIRRLL</sequence>
<reference evidence="4 5" key="1">
    <citation type="journal article" date="2013" name="Mar. Genomics">
        <title>Expression of sulfatases in Rhodopirellula baltica and the diversity of sulfatases in the genus Rhodopirellula.</title>
        <authorList>
            <person name="Wegner C.E."/>
            <person name="Richter-Heitmann T."/>
            <person name="Klindworth A."/>
            <person name="Klockow C."/>
            <person name="Richter M."/>
            <person name="Achstetter T."/>
            <person name="Glockner F.O."/>
            <person name="Harder J."/>
        </authorList>
    </citation>
    <scope>NUCLEOTIDE SEQUENCE [LARGE SCALE GENOMIC DNA]</scope>
    <source>
        <strain evidence="4 5">WH47</strain>
    </source>
</reference>
<dbReference type="SUPFAM" id="SSF52540">
    <property type="entry name" value="P-loop containing nucleoside triphosphate hydrolases"/>
    <property type="match status" value="2"/>
</dbReference>
<dbReference type="Gene3D" id="3.40.960.10">
    <property type="entry name" value="VSR Endonuclease"/>
    <property type="match status" value="1"/>
</dbReference>
<evidence type="ECO:0000259" key="2">
    <source>
        <dbReference type="Pfam" id="PF13087"/>
    </source>
</evidence>
<dbReference type="CDD" id="cd18808">
    <property type="entry name" value="SF1_C_Upf1"/>
    <property type="match status" value="1"/>
</dbReference>
<dbReference type="GO" id="GO:0004386">
    <property type="term" value="F:helicase activity"/>
    <property type="evidence" value="ECO:0007669"/>
    <property type="project" value="UniProtKB-KW"/>
</dbReference>
<keyword evidence="4" id="KW-0067">ATP-binding</keyword>
<evidence type="ECO:0000259" key="1">
    <source>
        <dbReference type="Pfam" id="PF13086"/>
    </source>
</evidence>
<evidence type="ECO:0000313" key="4">
    <source>
        <dbReference type="EMBL" id="EGF26814.1"/>
    </source>
</evidence>
<dbReference type="Pfam" id="PF13086">
    <property type="entry name" value="AAA_11"/>
    <property type="match status" value="1"/>
</dbReference>
<dbReference type="InterPro" id="IPR049468">
    <property type="entry name" value="Restrct_endonuc-II-like_dom"/>
</dbReference>
<keyword evidence="4" id="KW-0347">Helicase</keyword>
<dbReference type="SUPFAM" id="SSF52980">
    <property type="entry name" value="Restriction endonuclease-like"/>
    <property type="match status" value="1"/>
</dbReference>
<dbReference type="InterPro" id="IPR025103">
    <property type="entry name" value="DUF4011"/>
</dbReference>
<feature type="domain" description="DNA2/NAM7 helicase helicase" evidence="1">
    <location>
        <begin position="1546"/>
        <end position="1590"/>
    </location>
</feature>
<proteinExistence type="predicted"/>
<dbReference type="RefSeq" id="WP_007327134.1">
    <property type="nucleotide sequence ID" value="NZ_AFAR01000171.1"/>
</dbReference>
<feature type="domain" description="DNA2/NAM7 helicase-like C-terminal" evidence="2">
    <location>
        <begin position="1611"/>
        <end position="1807"/>
    </location>
</feature>
<evidence type="ECO:0000313" key="5">
    <source>
        <dbReference type="Proteomes" id="UP000006222"/>
    </source>
</evidence>
<dbReference type="Pfam" id="PF13195">
    <property type="entry name" value="DUF4011"/>
    <property type="match status" value="1"/>
</dbReference>
<evidence type="ECO:0000259" key="3">
    <source>
        <dbReference type="Pfam" id="PF18741"/>
    </source>
</evidence>
<dbReference type="InterPro" id="IPR041677">
    <property type="entry name" value="DNA2/NAM7_AAA_11"/>
</dbReference>
<dbReference type="InterPro" id="IPR045055">
    <property type="entry name" value="DNA2/NAM7-like"/>
</dbReference>
<dbReference type="PATRIC" id="fig|991778.3.peg.3422"/>
<dbReference type="Pfam" id="PF18741">
    <property type="entry name" value="MTES_1575"/>
    <property type="match status" value="1"/>
</dbReference>
<dbReference type="InterPro" id="IPR047187">
    <property type="entry name" value="SF1_C_Upf1"/>
</dbReference>
<gene>
    <name evidence="4" type="ORF">RBWH47_04987</name>
</gene>
<protein>
    <submittedName>
        <fullName evidence="4">Superfamily I DNA and RNA helicase and helicase subunits-like protein</fullName>
    </submittedName>
</protein>
<dbReference type="InterPro" id="IPR011335">
    <property type="entry name" value="Restrct_endonuc-II-like"/>
</dbReference>
<accession>F2AU23</accession>
<keyword evidence="4" id="KW-0378">Hydrolase</keyword>